<accession>A0A495RIN1</accession>
<protein>
    <recommendedName>
        <fullName evidence="3">Gp37 protein</fullName>
    </recommendedName>
</protein>
<evidence type="ECO:0008006" key="3">
    <source>
        <dbReference type="Google" id="ProtNLM"/>
    </source>
</evidence>
<dbReference type="Pfam" id="PF23840">
    <property type="entry name" value="Phage_tail_terminator"/>
    <property type="match status" value="1"/>
</dbReference>
<dbReference type="EMBL" id="RBWY01000001">
    <property type="protein sequence ID" value="RKS87134.1"/>
    <property type="molecule type" value="Genomic_DNA"/>
</dbReference>
<keyword evidence="2" id="KW-1185">Reference proteome</keyword>
<reference evidence="1 2" key="1">
    <citation type="submission" date="2018-10" db="EMBL/GenBank/DDBJ databases">
        <title>Genomic Encyclopedia of Type Strains, Phase IV (KMG-IV): sequencing the most valuable type-strain genomes for metagenomic binning, comparative biology and taxonomic classification.</title>
        <authorList>
            <person name="Goeker M."/>
        </authorList>
    </citation>
    <scope>NUCLEOTIDE SEQUENCE [LARGE SCALE GENOMIC DNA]</scope>
    <source>
        <strain evidence="1 2">DSM 22228</strain>
    </source>
</reference>
<proteinExistence type="predicted"/>
<dbReference type="AlphaFoldDB" id="A0A495RIN1"/>
<evidence type="ECO:0000313" key="2">
    <source>
        <dbReference type="Proteomes" id="UP000278542"/>
    </source>
</evidence>
<gene>
    <name evidence="1" type="ORF">DES39_0349</name>
</gene>
<dbReference type="RefSeq" id="WP_121144051.1">
    <property type="nucleotide sequence ID" value="NZ_RBWY01000001.1"/>
</dbReference>
<dbReference type="InterPro" id="IPR056912">
    <property type="entry name" value="Phage_JBD30_tail_term-like"/>
</dbReference>
<organism evidence="1 2">
    <name type="scientific">Orbus hercynius</name>
    <dbReference type="NCBI Taxonomy" id="593135"/>
    <lineage>
        <taxon>Bacteria</taxon>
        <taxon>Pseudomonadati</taxon>
        <taxon>Pseudomonadota</taxon>
        <taxon>Gammaproteobacteria</taxon>
        <taxon>Orbales</taxon>
        <taxon>Orbaceae</taxon>
        <taxon>Orbus</taxon>
    </lineage>
</organism>
<dbReference type="Proteomes" id="UP000278542">
    <property type="component" value="Unassembled WGS sequence"/>
</dbReference>
<dbReference type="OrthoDB" id="6166881at2"/>
<sequence length="148" mass="16809">MLDLRTVFQRLKEQVEGYEYVGDALDLANVQKTQYLDKTAVYLEVKSIRASTDSDKQLVMLKGKTRQSVVMTFAVTIVAKNHRYQSAPISSDLESVLPQIRQALIGWHPTLFATTSCQLLSGEMQCYNEQLQIWQDVYQVGFAIGSNR</sequence>
<comment type="caution">
    <text evidence="1">The sequence shown here is derived from an EMBL/GenBank/DDBJ whole genome shotgun (WGS) entry which is preliminary data.</text>
</comment>
<name>A0A495RIN1_9GAMM</name>
<evidence type="ECO:0000313" key="1">
    <source>
        <dbReference type="EMBL" id="RKS87134.1"/>
    </source>
</evidence>